<sequence>MINVEDIKKELPYSQYRMLTQDDDSVAERAIEKARIWIEAKFAKCGREVDWDLSYVQEALLKRALYELYAFGEQEEKAKDKKEDAEVLLEAVLGDCVSDNEGDKTPYAAVKSPPFDWYGFK</sequence>
<dbReference type="RefSeq" id="WP_076713250.1">
    <property type="nucleotide sequence ID" value="NZ_MOEN01000023.1"/>
</dbReference>
<reference evidence="1 2" key="1">
    <citation type="submission" date="2016-10" db="EMBL/GenBank/DDBJ databases">
        <title>Genome sequence of a sulfur-reducing bacterium Desulfurobacterium indicum K6013.</title>
        <authorList>
            <person name="Cao J."/>
            <person name="Shao Z."/>
            <person name="Alain K."/>
            <person name="Jebbar M."/>
        </authorList>
    </citation>
    <scope>NUCLEOTIDE SEQUENCE [LARGE SCALE GENOMIC DNA]</scope>
    <source>
        <strain evidence="1 2">K6013</strain>
    </source>
</reference>
<dbReference type="AlphaFoldDB" id="A0A1R1MK73"/>
<dbReference type="EMBL" id="MOEN01000023">
    <property type="protein sequence ID" value="OMH40212.1"/>
    <property type="molecule type" value="Genomic_DNA"/>
</dbReference>
<name>A0A1R1MK73_9BACT</name>
<evidence type="ECO:0008006" key="3">
    <source>
        <dbReference type="Google" id="ProtNLM"/>
    </source>
</evidence>
<protein>
    <recommendedName>
        <fullName evidence="3">Phage gp6-like head-tail connector protein</fullName>
    </recommendedName>
</protein>
<proteinExistence type="predicted"/>
<keyword evidence="2" id="KW-1185">Reference proteome</keyword>
<gene>
    <name evidence="1" type="ORF">BLW93_06280</name>
</gene>
<accession>A0A1R1MK73</accession>
<comment type="caution">
    <text evidence="1">The sequence shown here is derived from an EMBL/GenBank/DDBJ whole genome shotgun (WGS) entry which is preliminary data.</text>
</comment>
<dbReference type="Proteomes" id="UP000187408">
    <property type="component" value="Unassembled WGS sequence"/>
</dbReference>
<organism evidence="1 2">
    <name type="scientific">Desulfurobacterium indicum</name>
    <dbReference type="NCBI Taxonomy" id="1914305"/>
    <lineage>
        <taxon>Bacteria</taxon>
        <taxon>Pseudomonadati</taxon>
        <taxon>Aquificota</taxon>
        <taxon>Aquificia</taxon>
        <taxon>Desulfurobacteriales</taxon>
        <taxon>Desulfurobacteriaceae</taxon>
        <taxon>Desulfurobacterium</taxon>
    </lineage>
</organism>
<dbReference type="STRING" id="1914305.BLW93_06280"/>
<evidence type="ECO:0000313" key="2">
    <source>
        <dbReference type="Proteomes" id="UP000187408"/>
    </source>
</evidence>
<evidence type="ECO:0000313" key="1">
    <source>
        <dbReference type="EMBL" id="OMH40212.1"/>
    </source>
</evidence>
<dbReference type="OrthoDB" id="9799152at2"/>